<evidence type="ECO:0008006" key="3">
    <source>
        <dbReference type="Google" id="ProtNLM"/>
    </source>
</evidence>
<evidence type="ECO:0000313" key="2">
    <source>
        <dbReference type="Proteomes" id="UP000254069"/>
    </source>
</evidence>
<proteinExistence type="predicted"/>
<name>A0A379Z3V5_9GAMM</name>
<gene>
    <name evidence="1" type="ORF">NCTC10738_00952</name>
</gene>
<keyword evidence="2" id="KW-1185">Reference proteome</keyword>
<organism evidence="1 2">
    <name type="scientific">Shewanella algae</name>
    <dbReference type="NCBI Taxonomy" id="38313"/>
    <lineage>
        <taxon>Bacteria</taxon>
        <taxon>Pseudomonadati</taxon>
        <taxon>Pseudomonadota</taxon>
        <taxon>Gammaproteobacteria</taxon>
        <taxon>Alteromonadales</taxon>
        <taxon>Shewanellaceae</taxon>
        <taxon>Shewanella</taxon>
    </lineage>
</organism>
<dbReference type="AlphaFoldDB" id="A0A379Z3V5"/>
<sequence length="87" mass="9844">MPDTGNQGILEMKLVDALKAGELKQWKLMNHYHQRSLSETAMYRYKQLISAKLSLRDYNGQVGEALAGVKALNKVIRLGMPVRQKIS</sequence>
<dbReference type="EMBL" id="UGYO01000001">
    <property type="protein sequence ID" value="SUI54966.1"/>
    <property type="molecule type" value="Genomic_DNA"/>
</dbReference>
<evidence type="ECO:0000313" key="1">
    <source>
        <dbReference type="EMBL" id="SUI54966.1"/>
    </source>
</evidence>
<dbReference type="Proteomes" id="UP000254069">
    <property type="component" value="Unassembled WGS sequence"/>
</dbReference>
<accession>A0A379Z3V5</accession>
<reference evidence="1 2" key="1">
    <citation type="submission" date="2018-06" db="EMBL/GenBank/DDBJ databases">
        <authorList>
            <consortium name="Pathogen Informatics"/>
            <person name="Doyle S."/>
        </authorList>
    </citation>
    <scope>NUCLEOTIDE SEQUENCE [LARGE SCALE GENOMIC DNA]</scope>
    <source>
        <strain evidence="1 2">NCTC10738</strain>
    </source>
</reference>
<protein>
    <recommendedName>
        <fullName evidence="3">Transposase</fullName>
    </recommendedName>
</protein>